<keyword evidence="10 15" id="KW-0472">Membrane</keyword>
<evidence type="ECO:0000256" key="7">
    <source>
        <dbReference type="ARBA" id="ARBA00022781"/>
    </source>
</evidence>
<gene>
    <name evidence="15" type="primary">atpF</name>
    <name evidence="18" type="ORF">QO011_003516</name>
</gene>
<accession>A0ABU0J899</accession>
<name>A0ABU0J899_9HYPH</name>
<comment type="caution">
    <text evidence="18">The sequence shown here is derived from an EMBL/GenBank/DDBJ whole genome shotgun (WGS) entry which is preliminary data.</text>
</comment>
<evidence type="ECO:0000256" key="17">
    <source>
        <dbReference type="SAM" id="MobiDB-lite"/>
    </source>
</evidence>
<evidence type="ECO:0000256" key="10">
    <source>
        <dbReference type="ARBA" id="ARBA00023136"/>
    </source>
</evidence>
<dbReference type="Pfam" id="PF00430">
    <property type="entry name" value="ATP-synt_B"/>
    <property type="match status" value="1"/>
</dbReference>
<evidence type="ECO:0000256" key="6">
    <source>
        <dbReference type="ARBA" id="ARBA00022692"/>
    </source>
</evidence>
<dbReference type="Proteomes" id="UP001242480">
    <property type="component" value="Unassembled WGS sequence"/>
</dbReference>
<evidence type="ECO:0000256" key="9">
    <source>
        <dbReference type="ARBA" id="ARBA00023065"/>
    </source>
</evidence>
<evidence type="ECO:0000256" key="14">
    <source>
        <dbReference type="ARBA" id="ARBA00025830"/>
    </source>
</evidence>
<dbReference type="HAMAP" id="MF_01398">
    <property type="entry name" value="ATP_synth_b_bprime"/>
    <property type="match status" value="1"/>
</dbReference>
<evidence type="ECO:0000256" key="2">
    <source>
        <dbReference type="ARBA" id="ARBA00005513"/>
    </source>
</evidence>
<dbReference type="PANTHER" id="PTHR33445">
    <property type="entry name" value="ATP SYNTHASE SUBUNIT B', CHLOROPLASTIC"/>
    <property type="match status" value="1"/>
</dbReference>
<keyword evidence="7 15" id="KW-0375">Hydrogen ion transport</keyword>
<organism evidence="18 19">
    <name type="scientific">Labrys wisconsinensis</name>
    <dbReference type="NCBI Taxonomy" id="425677"/>
    <lineage>
        <taxon>Bacteria</taxon>
        <taxon>Pseudomonadati</taxon>
        <taxon>Pseudomonadota</taxon>
        <taxon>Alphaproteobacteria</taxon>
        <taxon>Hyphomicrobiales</taxon>
        <taxon>Xanthobacteraceae</taxon>
        <taxon>Labrys</taxon>
    </lineage>
</organism>
<dbReference type="EMBL" id="JAUSVX010000006">
    <property type="protein sequence ID" value="MDQ0470497.1"/>
    <property type="molecule type" value="Genomic_DNA"/>
</dbReference>
<evidence type="ECO:0000256" key="11">
    <source>
        <dbReference type="ARBA" id="ARBA00023310"/>
    </source>
</evidence>
<dbReference type="CDD" id="cd06503">
    <property type="entry name" value="ATP-synt_Fo_b"/>
    <property type="match status" value="1"/>
</dbReference>
<evidence type="ECO:0000256" key="16">
    <source>
        <dbReference type="RuleBase" id="RU003848"/>
    </source>
</evidence>
<proteinExistence type="inferred from homology"/>
<reference evidence="18 19" key="1">
    <citation type="submission" date="2023-07" db="EMBL/GenBank/DDBJ databases">
        <title>Genomic Encyclopedia of Type Strains, Phase IV (KMG-IV): sequencing the most valuable type-strain genomes for metagenomic binning, comparative biology and taxonomic classification.</title>
        <authorList>
            <person name="Goeker M."/>
        </authorList>
    </citation>
    <scope>NUCLEOTIDE SEQUENCE [LARGE SCALE GENOMIC DNA]</scope>
    <source>
        <strain evidence="18 19">DSM 19619</strain>
    </source>
</reference>
<dbReference type="NCBIfam" id="NF006612">
    <property type="entry name" value="PRK09174.1"/>
    <property type="match status" value="1"/>
</dbReference>
<comment type="subunit">
    <text evidence="14 15">F-type ATPases have 2 components, F(1) - the catalytic core - and F(0) - the membrane proton channel. F(1) has five subunits: alpha(3), beta(3), gamma(1), delta(1), epsilon(1). F(0) has three main subunits: a(1), b(2) and c(10-14). The alpha and beta chains form an alternating ring which encloses part of the gamma chain. F(1) is attached to F(0) by a central stalk formed by the gamma and epsilon chains, while a peripheral stalk is formed by the delta and b chains.</text>
</comment>
<protein>
    <recommendedName>
        <fullName evidence="15">ATP synthase subunit b</fullName>
    </recommendedName>
    <alternativeName>
        <fullName evidence="15">ATP synthase F(0) sector subunit b</fullName>
    </alternativeName>
    <alternativeName>
        <fullName evidence="15">ATPase subunit I</fullName>
    </alternativeName>
    <alternativeName>
        <fullName evidence="15">F-type ATPase subunit b</fullName>
        <shortName evidence="15">F-ATPase subunit b</shortName>
    </alternativeName>
</protein>
<evidence type="ECO:0000313" key="18">
    <source>
        <dbReference type="EMBL" id="MDQ0470497.1"/>
    </source>
</evidence>
<keyword evidence="3 15" id="KW-0813">Transport</keyword>
<evidence type="ECO:0000256" key="15">
    <source>
        <dbReference type="HAMAP-Rule" id="MF_01398"/>
    </source>
</evidence>
<evidence type="ECO:0000256" key="4">
    <source>
        <dbReference type="ARBA" id="ARBA00022475"/>
    </source>
</evidence>
<evidence type="ECO:0000256" key="1">
    <source>
        <dbReference type="ARBA" id="ARBA00004377"/>
    </source>
</evidence>
<comment type="function">
    <text evidence="13">Component of the F(0) channel, it forms part of the peripheral stalk, linking F(1) to F(0). The b'-subunit is a diverged and duplicated form of b found in plants and photosynthetic bacteria.</text>
</comment>
<dbReference type="PANTHER" id="PTHR33445:SF1">
    <property type="entry name" value="ATP SYNTHASE SUBUNIT B"/>
    <property type="match status" value="1"/>
</dbReference>
<comment type="function">
    <text evidence="12 15">F(1)F(0) ATP synthase produces ATP from ADP in the presence of a proton or sodium gradient. F-type ATPases consist of two structural domains, F(1) containing the extramembraneous catalytic core and F(0) containing the membrane proton channel, linked together by a central stalk and a peripheral stalk. During catalysis, ATP synthesis in the catalytic domain of F(1) is coupled via a rotary mechanism of the central stalk subunits to proton translocation.</text>
</comment>
<keyword evidence="5 15" id="KW-0138">CF(0)</keyword>
<evidence type="ECO:0000256" key="3">
    <source>
        <dbReference type="ARBA" id="ARBA00022448"/>
    </source>
</evidence>
<comment type="similarity">
    <text evidence="2 15 16">Belongs to the ATPase B chain family.</text>
</comment>
<sequence length="182" mass="18537">MAETTHAGTEVPAGEHGGKGAFPPFESGTFPSQLVWLAIAFGLLYILMSKVALPRVAEILKTRGDSIASDLAAAQRMKAESDAAAAAHEQSLAQARGEAQAIAGRTHDAVAAETETTRKGLEAKLAERLAEAEAQIAATKAAALGNVRAIAIDAAGAIIERLTGRSPEAGAVEAAVDSAAAR</sequence>
<feature type="transmembrane region" description="Helical" evidence="15">
    <location>
        <begin position="34"/>
        <end position="53"/>
    </location>
</feature>
<keyword evidence="19" id="KW-1185">Reference proteome</keyword>
<dbReference type="InterPro" id="IPR002146">
    <property type="entry name" value="ATP_synth_b/b'su_bac/chlpt"/>
</dbReference>
<keyword evidence="6 15" id="KW-0812">Transmembrane</keyword>
<evidence type="ECO:0000256" key="5">
    <source>
        <dbReference type="ARBA" id="ARBA00022547"/>
    </source>
</evidence>
<keyword evidence="9 15" id="KW-0406">Ion transport</keyword>
<evidence type="ECO:0000256" key="8">
    <source>
        <dbReference type="ARBA" id="ARBA00022989"/>
    </source>
</evidence>
<dbReference type="RefSeq" id="WP_307274522.1">
    <property type="nucleotide sequence ID" value="NZ_JAUSVX010000006.1"/>
</dbReference>
<evidence type="ECO:0000256" key="13">
    <source>
        <dbReference type="ARBA" id="ARBA00025614"/>
    </source>
</evidence>
<dbReference type="InterPro" id="IPR050059">
    <property type="entry name" value="ATP_synthase_B_chain"/>
</dbReference>
<feature type="region of interest" description="Disordered" evidence="17">
    <location>
        <begin position="1"/>
        <end position="24"/>
    </location>
</feature>
<keyword evidence="4 15" id="KW-1003">Cell membrane</keyword>
<keyword evidence="8 15" id="KW-1133">Transmembrane helix</keyword>
<evidence type="ECO:0000256" key="12">
    <source>
        <dbReference type="ARBA" id="ARBA00025198"/>
    </source>
</evidence>
<keyword evidence="11 15" id="KW-0066">ATP synthesis</keyword>
<evidence type="ECO:0000313" key="19">
    <source>
        <dbReference type="Proteomes" id="UP001242480"/>
    </source>
</evidence>
<comment type="subcellular location">
    <subcellularLocation>
        <location evidence="1">Cell inner membrane</location>
        <topology evidence="1">Single-pass membrane protein</topology>
    </subcellularLocation>
    <subcellularLocation>
        <location evidence="15">Cell membrane</location>
        <topology evidence="15">Single-pass membrane protein</topology>
    </subcellularLocation>
</comment>